<organism evidence="2 3">
    <name type="scientific">Lacticaseibacillus pabuli</name>
    <dbReference type="NCBI Taxonomy" id="3025672"/>
    <lineage>
        <taxon>Bacteria</taxon>
        <taxon>Bacillati</taxon>
        <taxon>Bacillota</taxon>
        <taxon>Bacilli</taxon>
        <taxon>Lactobacillales</taxon>
        <taxon>Lactobacillaceae</taxon>
        <taxon>Lacticaseibacillus</taxon>
    </lineage>
</organism>
<dbReference type="EMBL" id="CP117884">
    <property type="protein sequence ID" value="WDF83774.1"/>
    <property type="molecule type" value="Genomic_DNA"/>
</dbReference>
<name>A0ABY7WUD4_9LACO</name>
<proteinExistence type="predicted"/>
<accession>A0ABY7WUD4</accession>
<evidence type="ECO:0000313" key="3">
    <source>
        <dbReference type="Proteomes" id="UP001220377"/>
    </source>
</evidence>
<keyword evidence="3" id="KW-1185">Reference proteome</keyword>
<reference evidence="2 3" key="1">
    <citation type="submission" date="2023-02" db="EMBL/GenBank/DDBJ databases">
        <title>Genome sequence of Lacticaseibacillus sp. KACC 23028.</title>
        <authorList>
            <person name="Kim S."/>
            <person name="Heo J."/>
            <person name="Kwon S.-W."/>
        </authorList>
    </citation>
    <scope>NUCLEOTIDE SEQUENCE [LARGE SCALE GENOMIC DNA]</scope>
    <source>
        <strain evidence="2 3">KACC 23028</strain>
    </source>
</reference>
<evidence type="ECO:0000313" key="2">
    <source>
        <dbReference type="EMBL" id="WDF83774.1"/>
    </source>
</evidence>
<protein>
    <submittedName>
        <fullName evidence="2">Uncharacterized protein</fullName>
    </submittedName>
</protein>
<sequence length="108" mass="12839">MLSKLNSWWQKPTVLVVITSLIMSVLMPYLFKLVHLAIAWRVGFLFIVLNGFFAWWVGRTIKKNQLGWWFVFLFPILFAAMVFLRFAKYDYWFVPIYLVISLLALAKD</sequence>
<dbReference type="RefSeq" id="WP_274262176.1">
    <property type="nucleotide sequence ID" value="NZ_CP117884.1"/>
</dbReference>
<gene>
    <name evidence="2" type="ORF">PQ472_05925</name>
</gene>
<feature type="transmembrane region" description="Helical" evidence="1">
    <location>
        <begin position="89"/>
        <end position="106"/>
    </location>
</feature>
<feature type="transmembrane region" description="Helical" evidence="1">
    <location>
        <begin position="37"/>
        <end position="57"/>
    </location>
</feature>
<feature type="transmembrane region" description="Helical" evidence="1">
    <location>
        <begin position="12"/>
        <end position="31"/>
    </location>
</feature>
<evidence type="ECO:0000256" key="1">
    <source>
        <dbReference type="SAM" id="Phobius"/>
    </source>
</evidence>
<keyword evidence="1" id="KW-0812">Transmembrane</keyword>
<dbReference type="Proteomes" id="UP001220377">
    <property type="component" value="Chromosome"/>
</dbReference>
<feature type="transmembrane region" description="Helical" evidence="1">
    <location>
        <begin position="66"/>
        <end position="83"/>
    </location>
</feature>
<keyword evidence="1" id="KW-1133">Transmembrane helix</keyword>
<keyword evidence="1" id="KW-0472">Membrane</keyword>